<evidence type="ECO:0000256" key="3">
    <source>
        <dbReference type="ARBA" id="ARBA00022448"/>
    </source>
</evidence>
<keyword evidence="4" id="KW-1003">Cell membrane</keyword>
<evidence type="ECO:0000256" key="2">
    <source>
        <dbReference type="ARBA" id="ARBA00007069"/>
    </source>
</evidence>
<comment type="subcellular location">
    <subcellularLocation>
        <location evidence="1 8">Cell membrane</location>
        <topology evidence="1 8">Multi-pass membrane protein</topology>
    </subcellularLocation>
</comment>
<dbReference type="AlphaFoldDB" id="A0A1M6RZE0"/>
<feature type="transmembrane region" description="Helical" evidence="8">
    <location>
        <begin position="73"/>
        <end position="95"/>
    </location>
</feature>
<dbReference type="GO" id="GO:0005886">
    <property type="term" value="C:plasma membrane"/>
    <property type="evidence" value="ECO:0007669"/>
    <property type="project" value="UniProtKB-SubCell"/>
</dbReference>
<dbReference type="CDD" id="cd06261">
    <property type="entry name" value="TM_PBP2"/>
    <property type="match status" value="1"/>
</dbReference>
<comment type="similarity">
    <text evidence="2">Belongs to the binding-protein-dependent transport system permease family. CysTW subfamily.</text>
</comment>
<evidence type="ECO:0000313" key="10">
    <source>
        <dbReference type="EMBL" id="SHK37922.1"/>
    </source>
</evidence>
<evidence type="ECO:0000256" key="4">
    <source>
        <dbReference type="ARBA" id="ARBA00022475"/>
    </source>
</evidence>
<reference evidence="10 11" key="1">
    <citation type="submission" date="2016-11" db="EMBL/GenBank/DDBJ databases">
        <authorList>
            <person name="Jaros S."/>
            <person name="Januszkiewicz K."/>
            <person name="Wedrychowicz H."/>
        </authorList>
    </citation>
    <scope>NUCLEOTIDE SEQUENCE [LARGE SCALE GENOMIC DNA]</scope>
    <source>
        <strain evidence="10 11">DSM 43832</strain>
    </source>
</reference>
<dbReference type="GO" id="GO:0055085">
    <property type="term" value="P:transmembrane transport"/>
    <property type="evidence" value="ECO:0007669"/>
    <property type="project" value="InterPro"/>
</dbReference>
<evidence type="ECO:0000256" key="6">
    <source>
        <dbReference type="ARBA" id="ARBA00022989"/>
    </source>
</evidence>
<evidence type="ECO:0000256" key="7">
    <source>
        <dbReference type="ARBA" id="ARBA00023136"/>
    </source>
</evidence>
<proteinExistence type="inferred from homology"/>
<evidence type="ECO:0000256" key="8">
    <source>
        <dbReference type="RuleBase" id="RU363032"/>
    </source>
</evidence>
<dbReference type="PROSITE" id="PS50928">
    <property type="entry name" value="ABC_TM1"/>
    <property type="match status" value="1"/>
</dbReference>
<dbReference type="RefSeq" id="WP_073456551.1">
    <property type="nucleotide sequence ID" value="NZ_CALGVN010000011.1"/>
</dbReference>
<protein>
    <submittedName>
        <fullName evidence="10">Putative spermidine/putrescine transport system permease protein</fullName>
    </submittedName>
</protein>
<feature type="transmembrane region" description="Helical" evidence="8">
    <location>
        <begin position="101"/>
        <end position="120"/>
    </location>
</feature>
<dbReference type="Proteomes" id="UP000184363">
    <property type="component" value="Unassembled WGS sequence"/>
</dbReference>
<evidence type="ECO:0000313" key="11">
    <source>
        <dbReference type="Proteomes" id="UP000184363"/>
    </source>
</evidence>
<dbReference type="InterPro" id="IPR035906">
    <property type="entry name" value="MetI-like_sf"/>
</dbReference>
<dbReference type="STRING" id="1848.SAMN05443637_105242"/>
<feature type="transmembrane region" description="Helical" evidence="8">
    <location>
        <begin position="259"/>
        <end position="280"/>
    </location>
</feature>
<keyword evidence="5 8" id="KW-0812">Transmembrane</keyword>
<evidence type="ECO:0000256" key="5">
    <source>
        <dbReference type="ARBA" id="ARBA00022692"/>
    </source>
</evidence>
<sequence length="297" mass="30659">MSAPEPRRSGAVGLLAAPVAVLGAMLVVPLLVIVANSLVHGAPGVVGGWPPTLAVYADVLGDPRVLAVLGRTLVIAAIATACAVLVAYPIAMVIVTARSRAVRAFCTIAALTPLLVSVVLRTFGWQVLLGAGGPVAAVLTALYGPRRLLGLIGTDVATVIGLTHMLVPFVLLGLLPALDRIDPNVLRAADTLGASRVRIFWRVVVPLSRPGLVAGAMIGFALGCTAYVTPALLGGQANPVFAALVYERNFVAFDWNTGAALSVVLLAVVVLSGVVIGRFARWPRRTRQRRPVGAGTG</sequence>
<name>A0A1M6RZE0_PSETH</name>
<dbReference type="PANTHER" id="PTHR42929:SF5">
    <property type="entry name" value="ABC TRANSPORTER PERMEASE PROTEIN"/>
    <property type="match status" value="1"/>
</dbReference>
<evidence type="ECO:0000256" key="1">
    <source>
        <dbReference type="ARBA" id="ARBA00004651"/>
    </source>
</evidence>
<organism evidence="10 11">
    <name type="scientific">Pseudonocardia thermophila</name>
    <dbReference type="NCBI Taxonomy" id="1848"/>
    <lineage>
        <taxon>Bacteria</taxon>
        <taxon>Bacillati</taxon>
        <taxon>Actinomycetota</taxon>
        <taxon>Actinomycetes</taxon>
        <taxon>Pseudonocardiales</taxon>
        <taxon>Pseudonocardiaceae</taxon>
        <taxon>Pseudonocardia</taxon>
    </lineage>
</organism>
<evidence type="ECO:0000259" key="9">
    <source>
        <dbReference type="PROSITE" id="PS50928"/>
    </source>
</evidence>
<feature type="transmembrane region" description="Helical" evidence="8">
    <location>
        <begin position="12"/>
        <end position="35"/>
    </location>
</feature>
<dbReference type="OrthoDB" id="9808619at2"/>
<keyword evidence="7 8" id="KW-0472">Membrane</keyword>
<feature type="domain" description="ABC transmembrane type-1" evidence="9">
    <location>
        <begin position="69"/>
        <end position="276"/>
    </location>
</feature>
<dbReference type="EMBL" id="FRAP01000005">
    <property type="protein sequence ID" value="SHK37922.1"/>
    <property type="molecule type" value="Genomic_DNA"/>
</dbReference>
<keyword evidence="11" id="KW-1185">Reference proteome</keyword>
<gene>
    <name evidence="10" type="ORF">SAMN05443637_105242</name>
</gene>
<accession>A0A1M6RZE0</accession>
<feature type="transmembrane region" description="Helical" evidence="8">
    <location>
        <begin position="156"/>
        <end position="178"/>
    </location>
</feature>
<dbReference type="PANTHER" id="PTHR42929">
    <property type="entry name" value="INNER MEMBRANE ABC TRANSPORTER PERMEASE PROTEIN YDCU-RELATED-RELATED"/>
    <property type="match status" value="1"/>
</dbReference>
<dbReference type="InterPro" id="IPR000515">
    <property type="entry name" value="MetI-like"/>
</dbReference>
<keyword evidence="6 8" id="KW-1133">Transmembrane helix</keyword>
<keyword evidence="3 8" id="KW-0813">Transport</keyword>
<feature type="transmembrane region" description="Helical" evidence="8">
    <location>
        <begin position="199"/>
        <end position="228"/>
    </location>
</feature>
<dbReference type="Pfam" id="PF00528">
    <property type="entry name" value="BPD_transp_1"/>
    <property type="match status" value="1"/>
</dbReference>
<dbReference type="SUPFAM" id="SSF161098">
    <property type="entry name" value="MetI-like"/>
    <property type="match status" value="1"/>
</dbReference>
<dbReference type="Gene3D" id="1.10.3720.10">
    <property type="entry name" value="MetI-like"/>
    <property type="match status" value="1"/>
</dbReference>